<proteinExistence type="predicted"/>
<dbReference type="Proteomes" id="UP000295124">
    <property type="component" value="Unassembled WGS sequence"/>
</dbReference>
<dbReference type="AlphaFoldDB" id="A0A4R4YHM9"/>
<feature type="transmembrane region" description="Helical" evidence="1">
    <location>
        <begin position="92"/>
        <end position="109"/>
    </location>
</feature>
<dbReference type="InterPro" id="IPR045713">
    <property type="entry name" value="DUF6069"/>
</dbReference>
<protein>
    <submittedName>
        <fullName evidence="2">Uncharacterized protein</fullName>
    </submittedName>
</protein>
<keyword evidence="3" id="KW-1185">Reference proteome</keyword>
<evidence type="ECO:0000313" key="2">
    <source>
        <dbReference type="EMBL" id="TDD44391.1"/>
    </source>
</evidence>
<dbReference type="OrthoDB" id="5197252at2"/>
<accession>A0A4R4YHM9</accession>
<keyword evidence="1" id="KW-0812">Transmembrane</keyword>
<dbReference type="Pfam" id="PF19545">
    <property type="entry name" value="DUF6069"/>
    <property type="match status" value="1"/>
</dbReference>
<sequence>MTTLSAGDGLRTRSPHPGRLAGAAVLAIVVASLGNTLLALIGKAAFSVPDDFKGFQPGAYVFLTVVGIVGASVAWSVIAAKAAKPVDLLRKLAVVIVPVSMLADLALLVTGQSPAGVAVLIVMHVVVGLAAYFTLTRIAPPRPAR</sequence>
<dbReference type="RefSeq" id="WP_132177578.1">
    <property type="nucleotide sequence ID" value="NZ_SMKX01000239.1"/>
</dbReference>
<organism evidence="2 3">
    <name type="scientific">Kribbella antibiotica</name>
    <dbReference type="NCBI Taxonomy" id="190195"/>
    <lineage>
        <taxon>Bacteria</taxon>
        <taxon>Bacillati</taxon>
        <taxon>Actinomycetota</taxon>
        <taxon>Actinomycetes</taxon>
        <taxon>Propionibacteriales</taxon>
        <taxon>Kribbellaceae</taxon>
        <taxon>Kribbella</taxon>
    </lineage>
</organism>
<dbReference type="EMBL" id="SMKX01000239">
    <property type="protein sequence ID" value="TDD44391.1"/>
    <property type="molecule type" value="Genomic_DNA"/>
</dbReference>
<keyword evidence="1" id="KW-1133">Transmembrane helix</keyword>
<reference evidence="2 3" key="1">
    <citation type="submission" date="2019-03" db="EMBL/GenBank/DDBJ databases">
        <title>Draft genome sequences of novel Actinobacteria.</title>
        <authorList>
            <person name="Sahin N."/>
            <person name="Ay H."/>
            <person name="Saygin H."/>
        </authorList>
    </citation>
    <scope>NUCLEOTIDE SEQUENCE [LARGE SCALE GENOMIC DNA]</scope>
    <source>
        <strain evidence="2 3">JCM 13523</strain>
    </source>
</reference>
<comment type="caution">
    <text evidence="2">The sequence shown here is derived from an EMBL/GenBank/DDBJ whole genome shotgun (WGS) entry which is preliminary data.</text>
</comment>
<feature type="transmembrane region" description="Helical" evidence="1">
    <location>
        <begin position="58"/>
        <end position="80"/>
    </location>
</feature>
<gene>
    <name evidence="2" type="ORF">E1263_40825</name>
</gene>
<evidence type="ECO:0000256" key="1">
    <source>
        <dbReference type="SAM" id="Phobius"/>
    </source>
</evidence>
<feature type="transmembrane region" description="Helical" evidence="1">
    <location>
        <begin position="20"/>
        <end position="46"/>
    </location>
</feature>
<keyword evidence="1" id="KW-0472">Membrane</keyword>
<evidence type="ECO:0000313" key="3">
    <source>
        <dbReference type="Proteomes" id="UP000295124"/>
    </source>
</evidence>
<name>A0A4R4YHM9_9ACTN</name>
<feature type="transmembrane region" description="Helical" evidence="1">
    <location>
        <begin position="115"/>
        <end position="135"/>
    </location>
</feature>